<dbReference type="RefSeq" id="WP_267150078.1">
    <property type="nucleotide sequence ID" value="NZ_JAPMLT010000001.1"/>
</dbReference>
<evidence type="ECO:0000313" key="5">
    <source>
        <dbReference type="EMBL" id="MCX7568841.1"/>
    </source>
</evidence>
<dbReference type="Pfam" id="PF13458">
    <property type="entry name" value="Peripla_BP_6"/>
    <property type="match status" value="1"/>
</dbReference>
<dbReference type="InterPro" id="IPR051010">
    <property type="entry name" value="BCAA_transport"/>
</dbReference>
<comment type="similarity">
    <text evidence="1">Belongs to the leucine-binding protein family.</text>
</comment>
<sequence length="405" mass="43052">MKKWSKLGLVSVLSVSMLMAGCSSSSTGGSSESGSKDPIKVGVVTSKSGALEAYGMQEINGLNLGIKYATGGTNEVNGRKIEVLVEDDAGKPDEGIKKARKLLEEEKVDILQGSANSAVALALLPLAEEYKKVIIVDPAATDEITGKNFNKYVFRTGRNLSQDAATGAKYAVDTLGKKFFHLAPDYVFGKSSAAAWKAAIEKSGGSVVQEEFAPLNTQDFTPYLQKATQSGADVLIVTWAGAGGASLFKQINELKIAEKMKITTGIPDIAGIKAMGESAVGLTGMTAYYHGAAKNPENDWLVENHKKEFNGAPPDLFTAGGFTAGIAIVEAIKKANSTDSEKLIAALEGMSVKGAKGTYTFRKEDHQALQPMYIVKLEKKDGFDYLVPTLVKELSPEETAPPIQK</sequence>
<dbReference type="Proteomes" id="UP001208017">
    <property type="component" value="Unassembled WGS sequence"/>
</dbReference>
<keyword evidence="6" id="KW-1185">Reference proteome</keyword>
<evidence type="ECO:0000259" key="4">
    <source>
        <dbReference type="Pfam" id="PF13458"/>
    </source>
</evidence>
<keyword evidence="2 3" id="KW-0732">Signal</keyword>
<dbReference type="PROSITE" id="PS51257">
    <property type="entry name" value="PROKAR_LIPOPROTEIN"/>
    <property type="match status" value="1"/>
</dbReference>
<dbReference type="SUPFAM" id="SSF53822">
    <property type="entry name" value="Periplasmic binding protein-like I"/>
    <property type="match status" value="1"/>
</dbReference>
<dbReference type="EMBL" id="JAPMLT010000001">
    <property type="protein sequence ID" value="MCX7568841.1"/>
    <property type="molecule type" value="Genomic_DNA"/>
</dbReference>
<dbReference type="InterPro" id="IPR028081">
    <property type="entry name" value="Leu-bd"/>
</dbReference>
<dbReference type="InterPro" id="IPR028082">
    <property type="entry name" value="Peripla_BP_I"/>
</dbReference>
<dbReference type="PANTHER" id="PTHR30483">
    <property type="entry name" value="LEUCINE-SPECIFIC-BINDING PROTEIN"/>
    <property type="match status" value="1"/>
</dbReference>
<dbReference type="PANTHER" id="PTHR30483:SF6">
    <property type="entry name" value="PERIPLASMIC BINDING PROTEIN OF ABC TRANSPORTER FOR NATURAL AMINO ACIDS"/>
    <property type="match status" value="1"/>
</dbReference>
<evidence type="ECO:0000313" key="6">
    <source>
        <dbReference type="Proteomes" id="UP001208017"/>
    </source>
</evidence>
<accession>A0ABT3WX94</accession>
<reference evidence="5 6" key="1">
    <citation type="submission" date="2022-11" db="EMBL/GenBank/DDBJ databases">
        <title>Study of microbial diversity in lake waters.</title>
        <authorList>
            <person name="Zhang J."/>
        </authorList>
    </citation>
    <scope>NUCLEOTIDE SEQUENCE [LARGE SCALE GENOMIC DNA]</scope>
    <source>
        <strain evidence="5 6">DT12</strain>
    </source>
</reference>
<evidence type="ECO:0000256" key="3">
    <source>
        <dbReference type="SAM" id="SignalP"/>
    </source>
</evidence>
<comment type="caution">
    <text evidence="5">The sequence shown here is derived from an EMBL/GenBank/DDBJ whole genome shotgun (WGS) entry which is preliminary data.</text>
</comment>
<gene>
    <name evidence="5" type="ORF">OS242_02490</name>
</gene>
<evidence type="ECO:0000256" key="1">
    <source>
        <dbReference type="ARBA" id="ARBA00010062"/>
    </source>
</evidence>
<dbReference type="CDD" id="cd06328">
    <property type="entry name" value="PBP1_SBP-like"/>
    <property type="match status" value="1"/>
</dbReference>
<proteinExistence type="inferred from homology"/>
<feature type="signal peptide" evidence="3">
    <location>
        <begin position="1"/>
        <end position="20"/>
    </location>
</feature>
<name>A0ABT3WX94_9BACL</name>
<protein>
    <submittedName>
        <fullName evidence="5">Substrate-binding domain-containing protein</fullName>
    </submittedName>
</protein>
<evidence type="ECO:0000256" key="2">
    <source>
        <dbReference type="ARBA" id="ARBA00022729"/>
    </source>
</evidence>
<dbReference type="Gene3D" id="3.40.50.2300">
    <property type="match status" value="2"/>
</dbReference>
<feature type="chain" id="PRO_5047255185" evidence="3">
    <location>
        <begin position="21"/>
        <end position="405"/>
    </location>
</feature>
<organism evidence="5 6">
    <name type="scientific">Tumebacillus lacus</name>
    <dbReference type="NCBI Taxonomy" id="2995335"/>
    <lineage>
        <taxon>Bacteria</taxon>
        <taxon>Bacillati</taxon>
        <taxon>Bacillota</taxon>
        <taxon>Bacilli</taxon>
        <taxon>Bacillales</taxon>
        <taxon>Alicyclobacillaceae</taxon>
        <taxon>Tumebacillus</taxon>
    </lineage>
</organism>
<feature type="domain" description="Leucine-binding protein" evidence="4">
    <location>
        <begin position="38"/>
        <end position="380"/>
    </location>
</feature>